<evidence type="ECO:0000313" key="2">
    <source>
        <dbReference type="Proteomes" id="UP001177021"/>
    </source>
</evidence>
<dbReference type="Proteomes" id="UP001177021">
    <property type="component" value="Unassembled WGS sequence"/>
</dbReference>
<proteinExistence type="predicted"/>
<comment type="caution">
    <text evidence="1">The sequence shown here is derived from an EMBL/GenBank/DDBJ whole genome shotgun (WGS) entry which is preliminary data.</text>
</comment>
<reference evidence="1" key="1">
    <citation type="submission" date="2023-10" db="EMBL/GenBank/DDBJ databases">
        <authorList>
            <person name="Rodriguez Cubillos JULIANA M."/>
            <person name="De Vega J."/>
        </authorList>
    </citation>
    <scope>NUCLEOTIDE SEQUENCE</scope>
</reference>
<keyword evidence="2" id="KW-1185">Reference proteome</keyword>
<protein>
    <submittedName>
        <fullName evidence="1">Uncharacterized protein</fullName>
    </submittedName>
</protein>
<evidence type="ECO:0000313" key="1">
    <source>
        <dbReference type="EMBL" id="CAJ2651748.1"/>
    </source>
</evidence>
<gene>
    <name evidence="1" type="ORF">MILVUS5_LOCUS19342</name>
</gene>
<organism evidence="1 2">
    <name type="scientific">Trifolium pratense</name>
    <name type="common">Red clover</name>
    <dbReference type="NCBI Taxonomy" id="57577"/>
    <lineage>
        <taxon>Eukaryota</taxon>
        <taxon>Viridiplantae</taxon>
        <taxon>Streptophyta</taxon>
        <taxon>Embryophyta</taxon>
        <taxon>Tracheophyta</taxon>
        <taxon>Spermatophyta</taxon>
        <taxon>Magnoliopsida</taxon>
        <taxon>eudicotyledons</taxon>
        <taxon>Gunneridae</taxon>
        <taxon>Pentapetalae</taxon>
        <taxon>rosids</taxon>
        <taxon>fabids</taxon>
        <taxon>Fabales</taxon>
        <taxon>Fabaceae</taxon>
        <taxon>Papilionoideae</taxon>
        <taxon>50 kb inversion clade</taxon>
        <taxon>NPAAA clade</taxon>
        <taxon>Hologalegina</taxon>
        <taxon>IRL clade</taxon>
        <taxon>Trifolieae</taxon>
        <taxon>Trifolium</taxon>
    </lineage>
</organism>
<name>A0ACB0K662_TRIPR</name>
<sequence length="299" mass="34178">MFCGKCKQRRPSDLFTGRVQGRTYKTCSDCRLRDNNRRHPQAHQPQTNIGNNIPSIGEDDIYGVSDNENQNTGARARQHVNEEVVVEEAMVDDEPLIILSHTDTMEYAAHMRLREALPDNHDDIFENLPEVNIESIPIVTVNESPETEGETLRIILRWLWISDDQEARAFRNNSRAYNRAFAFTSFKYTEDRRLADRGIHGGLRSFSIHGQIYHQTGAALREGAVPRYAQLYFVGSERAVEARTEGTNLNPEIVRRLTELIEQNNPFVEYYHTALRSLQESEMEGSLRVVPESSISLGS</sequence>
<accession>A0ACB0K662</accession>
<dbReference type="EMBL" id="CASHSV030000171">
    <property type="protein sequence ID" value="CAJ2651748.1"/>
    <property type="molecule type" value="Genomic_DNA"/>
</dbReference>